<dbReference type="Proteomes" id="UP000000763">
    <property type="component" value="Chromosome 3"/>
</dbReference>
<reference evidence="2" key="1">
    <citation type="journal article" date="2005" name="Nature">
        <title>The map-based sequence of the rice genome.</title>
        <authorList>
            <consortium name="International rice genome sequencing project (IRGSP)"/>
            <person name="Matsumoto T."/>
            <person name="Wu J."/>
            <person name="Kanamori H."/>
            <person name="Katayose Y."/>
            <person name="Fujisawa M."/>
            <person name="Namiki N."/>
            <person name="Mizuno H."/>
            <person name="Yamamoto K."/>
            <person name="Antonio B.A."/>
            <person name="Baba T."/>
            <person name="Sakata K."/>
            <person name="Nagamura Y."/>
            <person name="Aoki H."/>
            <person name="Arikawa K."/>
            <person name="Arita K."/>
            <person name="Bito T."/>
            <person name="Chiden Y."/>
            <person name="Fujitsuka N."/>
            <person name="Fukunaka R."/>
            <person name="Hamada M."/>
            <person name="Harada C."/>
            <person name="Hayashi A."/>
            <person name="Hijishita S."/>
            <person name="Honda M."/>
            <person name="Hosokawa S."/>
            <person name="Ichikawa Y."/>
            <person name="Idonuma A."/>
            <person name="Iijima M."/>
            <person name="Ikeda M."/>
            <person name="Ikeno M."/>
            <person name="Ito K."/>
            <person name="Ito S."/>
            <person name="Ito T."/>
            <person name="Ito Y."/>
            <person name="Ito Y."/>
            <person name="Iwabuchi A."/>
            <person name="Kamiya K."/>
            <person name="Karasawa W."/>
            <person name="Kurita K."/>
            <person name="Katagiri S."/>
            <person name="Kikuta A."/>
            <person name="Kobayashi H."/>
            <person name="Kobayashi N."/>
            <person name="Machita K."/>
            <person name="Maehara T."/>
            <person name="Masukawa M."/>
            <person name="Mizubayashi T."/>
            <person name="Mukai Y."/>
            <person name="Nagasaki H."/>
            <person name="Nagata Y."/>
            <person name="Naito S."/>
            <person name="Nakashima M."/>
            <person name="Nakama Y."/>
            <person name="Nakamichi Y."/>
            <person name="Nakamura M."/>
            <person name="Meguro A."/>
            <person name="Negishi M."/>
            <person name="Ohta I."/>
            <person name="Ohta T."/>
            <person name="Okamoto M."/>
            <person name="Ono N."/>
            <person name="Saji S."/>
            <person name="Sakaguchi M."/>
            <person name="Sakai K."/>
            <person name="Shibata M."/>
            <person name="Shimokawa T."/>
            <person name="Song J."/>
            <person name="Takazaki Y."/>
            <person name="Terasawa K."/>
            <person name="Tsugane M."/>
            <person name="Tsuji K."/>
            <person name="Ueda S."/>
            <person name="Waki K."/>
            <person name="Yamagata H."/>
            <person name="Yamamoto M."/>
            <person name="Yamamoto S."/>
            <person name="Yamane H."/>
            <person name="Yoshiki S."/>
            <person name="Yoshihara R."/>
            <person name="Yukawa K."/>
            <person name="Zhong H."/>
            <person name="Yano M."/>
            <person name="Yuan Q."/>
            <person name="Ouyang S."/>
            <person name="Liu J."/>
            <person name="Jones K.M."/>
            <person name="Gansberger K."/>
            <person name="Moffat K."/>
            <person name="Hill J."/>
            <person name="Bera J."/>
            <person name="Fadrosh D."/>
            <person name="Jin S."/>
            <person name="Johri S."/>
            <person name="Kim M."/>
            <person name="Overton L."/>
            <person name="Reardon M."/>
            <person name="Tsitrin T."/>
            <person name="Vuong H."/>
            <person name="Weaver B."/>
            <person name="Ciecko A."/>
            <person name="Tallon L."/>
            <person name="Jackson J."/>
            <person name="Pai G."/>
            <person name="Aken S.V."/>
            <person name="Utterback T."/>
            <person name="Reidmuller S."/>
            <person name="Feldblyum T."/>
            <person name="Hsiao J."/>
            <person name="Zismann V."/>
            <person name="Iobst S."/>
            <person name="de Vazeille A.R."/>
            <person name="Buell C.R."/>
            <person name="Ying K."/>
            <person name="Li Y."/>
            <person name="Lu T."/>
            <person name="Huang Y."/>
            <person name="Zhao Q."/>
            <person name="Feng Q."/>
            <person name="Zhang L."/>
            <person name="Zhu J."/>
            <person name="Weng Q."/>
            <person name="Mu J."/>
            <person name="Lu Y."/>
            <person name="Fan D."/>
            <person name="Liu Y."/>
            <person name="Guan J."/>
            <person name="Zhang Y."/>
            <person name="Yu S."/>
            <person name="Liu X."/>
            <person name="Zhang Y."/>
            <person name="Hong G."/>
            <person name="Han B."/>
            <person name="Choisne N."/>
            <person name="Demange N."/>
            <person name="Orjeda G."/>
            <person name="Samain S."/>
            <person name="Cattolico L."/>
            <person name="Pelletier E."/>
            <person name="Couloux A."/>
            <person name="Segurens B."/>
            <person name="Wincker P."/>
            <person name="D'Hont A."/>
            <person name="Scarpelli C."/>
            <person name="Weissenbach J."/>
            <person name="Salanoubat M."/>
            <person name="Quetier F."/>
            <person name="Yu Y."/>
            <person name="Kim H.R."/>
            <person name="Rambo T."/>
            <person name="Currie J."/>
            <person name="Collura K."/>
            <person name="Luo M."/>
            <person name="Yang T."/>
            <person name="Ammiraju J.S.S."/>
            <person name="Engler F."/>
            <person name="Soderlund C."/>
            <person name="Wing R.A."/>
            <person name="Palmer L.E."/>
            <person name="de la Bastide M."/>
            <person name="Spiegel L."/>
            <person name="Nascimento L."/>
            <person name="Zutavern T."/>
            <person name="O'Shaughnessy A."/>
            <person name="Dike S."/>
            <person name="Dedhia N."/>
            <person name="Preston R."/>
            <person name="Balija V."/>
            <person name="McCombie W.R."/>
            <person name="Chow T."/>
            <person name="Chen H."/>
            <person name="Chung M."/>
            <person name="Chen C."/>
            <person name="Shaw J."/>
            <person name="Wu H."/>
            <person name="Hsiao K."/>
            <person name="Chao Y."/>
            <person name="Chu M."/>
            <person name="Cheng C."/>
            <person name="Hour A."/>
            <person name="Lee P."/>
            <person name="Lin S."/>
            <person name="Lin Y."/>
            <person name="Liou J."/>
            <person name="Liu S."/>
            <person name="Hsing Y."/>
            <person name="Raghuvanshi S."/>
            <person name="Mohanty A."/>
            <person name="Bharti A.K."/>
            <person name="Gaur A."/>
            <person name="Gupta V."/>
            <person name="Kumar D."/>
            <person name="Ravi V."/>
            <person name="Vij S."/>
            <person name="Kapur A."/>
            <person name="Khurana P."/>
            <person name="Khurana P."/>
            <person name="Khurana J.P."/>
            <person name="Tyagi A.K."/>
            <person name="Gaikwad K."/>
            <person name="Singh A."/>
            <person name="Dalal V."/>
            <person name="Srivastava S."/>
            <person name="Dixit A."/>
            <person name="Pal A.K."/>
            <person name="Ghazi I.A."/>
            <person name="Yadav M."/>
            <person name="Pandit A."/>
            <person name="Bhargava A."/>
            <person name="Sureshbabu K."/>
            <person name="Batra K."/>
            <person name="Sharma T.R."/>
            <person name="Mohapatra T."/>
            <person name="Singh N.K."/>
            <person name="Messing J."/>
            <person name="Nelson A.B."/>
            <person name="Fuks G."/>
            <person name="Kavchok S."/>
            <person name="Keizer G."/>
            <person name="Linton E."/>
            <person name="Llaca V."/>
            <person name="Song R."/>
            <person name="Tanyolac B."/>
            <person name="Young S."/>
            <person name="Ho-Il K."/>
            <person name="Hahn J.H."/>
            <person name="Sangsakoo G."/>
            <person name="Vanavichit A."/>
            <person name="de Mattos Luiz.A.T."/>
            <person name="Zimmer P.D."/>
            <person name="Malone G."/>
            <person name="Dellagostin O."/>
            <person name="de Oliveira A.C."/>
            <person name="Bevan M."/>
            <person name="Bancroft I."/>
            <person name="Minx P."/>
            <person name="Cordum H."/>
            <person name="Wilson R."/>
            <person name="Cheng Z."/>
            <person name="Jin W."/>
            <person name="Jiang J."/>
            <person name="Leong S.A."/>
            <person name="Iwama H."/>
            <person name="Gojobori T."/>
            <person name="Itoh T."/>
            <person name="Niimura Y."/>
            <person name="Fujii Y."/>
            <person name="Habara T."/>
            <person name="Sakai H."/>
            <person name="Sato Y."/>
            <person name="Wilson G."/>
            <person name="Kumar K."/>
            <person name="McCouch S."/>
            <person name="Juretic N."/>
            <person name="Hoen D."/>
            <person name="Wright S."/>
            <person name="Bruskiewich R."/>
            <person name="Bureau T."/>
            <person name="Miyao A."/>
            <person name="Hirochika H."/>
            <person name="Nishikawa T."/>
            <person name="Kadowaki K."/>
            <person name="Sugiura M."/>
            <person name="Burr B."/>
            <person name="Sasaki T."/>
        </authorList>
    </citation>
    <scope>NUCLEOTIDE SEQUENCE [LARGE SCALE GENOMIC DNA]</scope>
    <source>
        <strain evidence="2">cv. Nipponbare</strain>
    </source>
</reference>
<gene>
    <name evidence="1" type="primary">B1246D11.1</name>
</gene>
<sequence length="66" mass="7106">MSSSASPSAASSAEYAEHLSNLVVIPSLSHENHYFLGPIGNLDPTDFIIGETNRIPFRLANPNLSH</sequence>
<protein>
    <submittedName>
        <fullName evidence="1">Uncharacterized protein</fullName>
    </submittedName>
</protein>
<name>Q6ASY8_ORYSJ</name>
<organism evidence="1 2">
    <name type="scientific">Oryza sativa subsp. japonica</name>
    <name type="common">Rice</name>
    <dbReference type="NCBI Taxonomy" id="39947"/>
    <lineage>
        <taxon>Eukaryota</taxon>
        <taxon>Viridiplantae</taxon>
        <taxon>Streptophyta</taxon>
        <taxon>Embryophyta</taxon>
        <taxon>Tracheophyta</taxon>
        <taxon>Spermatophyta</taxon>
        <taxon>Magnoliopsida</taxon>
        <taxon>Liliopsida</taxon>
        <taxon>Poales</taxon>
        <taxon>Poaceae</taxon>
        <taxon>BOP clade</taxon>
        <taxon>Oryzoideae</taxon>
        <taxon>Oryzeae</taxon>
        <taxon>Oryzinae</taxon>
        <taxon>Oryza</taxon>
        <taxon>Oryza sativa</taxon>
    </lineage>
</organism>
<reference evidence="2" key="2">
    <citation type="journal article" date="2008" name="Nucleic Acids Res.">
        <title>The rice annotation project database (RAP-DB): 2008 update.</title>
        <authorList>
            <consortium name="The rice annotation project (RAP)"/>
        </authorList>
    </citation>
    <scope>GENOME REANNOTATION</scope>
    <source>
        <strain evidence="2">cv. Nipponbare</strain>
    </source>
</reference>
<dbReference type="EMBL" id="AC146521">
    <property type="protein sequence ID" value="AAT85308.1"/>
    <property type="molecule type" value="Genomic_DNA"/>
</dbReference>
<evidence type="ECO:0000313" key="1">
    <source>
        <dbReference type="EMBL" id="AAT85308.1"/>
    </source>
</evidence>
<accession>Q6ASY8</accession>
<evidence type="ECO:0000313" key="2">
    <source>
        <dbReference type="Proteomes" id="UP000000763"/>
    </source>
</evidence>
<proteinExistence type="predicted"/>
<dbReference type="AlphaFoldDB" id="Q6ASY8"/>